<organism evidence="2 3">
    <name type="scientific">Zhouia spongiae</name>
    <dbReference type="NCBI Taxonomy" id="2202721"/>
    <lineage>
        <taxon>Bacteria</taxon>
        <taxon>Pseudomonadati</taxon>
        <taxon>Bacteroidota</taxon>
        <taxon>Flavobacteriia</taxon>
        <taxon>Flavobacteriales</taxon>
        <taxon>Flavobacteriaceae</taxon>
        <taxon>Zhouia</taxon>
    </lineage>
</organism>
<reference evidence="2 3" key="1">
    <citation type="journal article" date="2018" name="Int. J. Syst. Evol. Microbiol.">
        <title>Zhouia spongiae sp. nov., isolated from a marine sponge.</title>
        <authorList>
            <person name="Zhuang L."/>
            <person name="Lin B."/>
            <person name="Qin F."/>
            <person name="Luo L."/>
        </authorList>
    </citation>
    <scope>NUCLEOTIDE SEQUENCE [LARGE SCALE GENOMIC DNA]</scope>
    <source>
        <strain evidence="2 3">HN-Y44</strain>
    </source>
</reference>
<name>A0ABY3YSH5_9FLAO</name>
<dbReference type="Proteomes" id="UP000829476">
    <property type="component" value="Chromosome"/>
</dbReference>
<accession>A0ABY3YSH5</accession>
<dbReference type="PROSITE" id="PS50042">
    <property type="entry name" value="CNMP_BINDING_3"/>
    <property type="match status" value="1"/>
</dbReference>
<keyword evidence="3" id="KW-1185">Reference proteome</keyword>
<dbReference type="InterPro" id="IPR018490">
    <property type="entry name" value="cNMP-bd_dom_sf"/>
</dbReference>
<dbReference type="Gene3D" id="2.60.120.10">
    <property type="entry name" value="Jelly Rolls"/>
    <property type="match status" value="1"/>
</dbReference>
<gene>
    <name evidence="2" type="ORF">MQE36_08235</name>
</gene>
<proteinExistence type="predicted"/>
<dbReference type="InterPro" id="IPR000595">
    <property type="entry name" value="cNMP-bd_dom"/>
</dbReference>
<evidence type="ECO:0000259" key="1">
    <source>
        <dbReference type="PROSITE" id="PS50042"/>
    </source>
</evidence>
<dbReference type="Pfam" id="PF00027">
    <property type="entry name" value="cNMP_binding"/>
    <property type="match status" value="1"/>
</dbReference>
<feature type="domain" description="Cyclic nucleotide-binding" evidence="1">
    <location>
        <begin position="21"/>
        <end position="112"/>
    </location>
</feature>
<evidence type="ECO:0000313" key="3">
    <source>
        <dbReference type="Proteomes" id="UP000829476"/>
    </source>
</evidence>
<dbReference type="InterPro" id="IPR014710">
    <property type="entry name" value="RmlC-like_jellyroll"/>
</dbReference>
<dbReference type="SUPFAM" id="SSF51206">
    <property type="entry name" value="cAMP-binding domain-like"/>
    <property type="match status" value="1"/>
</dbReference>
<protein>
    <submittedName>
        <fullName evidence="2">Crp/Fnr family transcriptional regulator</fullName>
    </submittedName>
</protein>
<dbReference type="EMBL" id="CP094326">
    <property type="protein sequence ID" value="UNZ00473.1"/>
    <property type="molecule type" value="Genomic_DNA"/>
</dbReference>
<evidence type="ECO:0000313" key="2">
    <source>
        <dbReference type="EMBL" id="UNZ00473.1"/>
    </source>
</evidence>
<sequence length="187" mass="21723">MNIDTILDRIYLMPLTSKKILKDCMEEVKYSKGHALLRADKIEKNIYFIKKGIVRAYADNDGDDITFWFGQEGDLALSINGYVKDQKGYENIELLEDCEFFKLNNDSLQILFDKDIHIANWGRKQVEYALIEAEKRLISRLVKTASERYTDLLKNEPELLKRVKLSHLASYLGITQVSLSRIRSNVK</sequence>